<name>A0A5A8CZX8_CAFRO</name>
<dbReference type="Proteomes" id="UP000322899">
    <property type="component" value="Unassembled WGS sequence"/>
</dbReference>
<protein>
    <submittedName>
        <fullName evidence="2">Uncharacterized protein</fullName>
    </submittedName>
</protein>
<evidence type="ECO:0000256" key="1">
    <source>
        <dbReference type="SAM" id="SignalP"/>
    </source>
</evidence>
<organism evidence="2 3">
    <name type="scientific">Cafeteria roenbergensis</name>
    <name type="common">Marine flagellate</name>
    <dbReference type="NCBI Taxonomy" id="33653"/>
    <lineage>
        <taxon>Eukaryota</taxon>
        <taxon>Sar</taxon>
        <taxon>Stramenopiles</taxon>
        <taxon>Bigyra</taxon>
        <taxon>Opalozoa</taxon>
        <taxon>Bicosoecida</taxon>
        <taxon>Cafeteriaceae</taxon>
        <taxon>Cafeteria</taxon>
    </lineage>
</organism>
<dbReference type="EMBL" id="VLTO01000198">
    <property type="protein sequence ID" value="KAA0158606.1"/>
    <property type="molecule type" value="Genomic_DNA"/>
</dbReference>
<dbReference type="AlphaFoldDB" id="A0A5A8CZX8"/>
<reference evidence="2 3" key="1">
    <citation type="submission" date="2019-07" db="EMBL/GenBank/DDBJ databases">
        <title>Genomes of Cafeteria roenbergensis.</title>
        <authorList>
            <person name="Fischer M.G."/>
            <person name="Hackl T."/>
            <person name="Roman M."/>
        </authorList>
    </citation>
    <scope>NUCLEOTIDE SEQUENCE [LARGE SCALE GENOMIC DNA]</scope>
    <source>
        <strain evidence="2 3">E4-10P</strain>
    </source>
</reference>
<proteinExistence type="predicted"/>
<accession>A0A5A8CZX8</accession>
<keyword evidence="1" id="KW-0732">Signal</keyword>
<feature type="chain" id="PRO_5022812534" evidence="1">
    <location>
        <begin position="21"/>
        <end position="253"/>
    </location>
</feature>
<gene>
    <name evidence="2" type="ORF">FNF27_08356</name>
</gene>
<evidence type="ECO:0000313" key="3">
    <source>
        <dbReference type="Proteomes" id="UP000322899"/>
    </source>
</evidence>
<sequence length="253" mass="27679">MRTIVIAVLALVALAGRALSSPSEGARAASKRDELRSARFAAANDPPEVVQEEQANWFNGDESDELSEGDKAFIQTLRAMADWDVDERALFSCDPDRTHVRVGNIEEVNDPATTSNRELSHYMQRYNLADAPPDCCERFVKHGRVAHALLEWLATTYFSVAMHDSSGCAWRFRNMLPSSVLGFCRGLNGEDGTINTVHSGVRRGMQPTSKLVGFMHETAALLDVCFGATDAPPTTPGSTARPRCCGTFALRSE</sequence>
<comment type="caution">
    <text evidence="2">The sequence shown here is derived from an EMBL/GenBank/DDBJ whole genome shotgun (WGS) entry which is preliminary data.</text>
</comment>
<feature type="signal peptide" evidence="1">
    <location>
        <begin position="1"/>
        <end position="20"/>
    </location>
</feature>
<evidence type="ECO:0000313" key="2">
    <source>
        <dbReference type="EMBL" id="KAA0158606.1"/>
    </source>
</evidence>